<accession>A0A5B7GFQ5</accession>
<dbReference type="AlphaFoldDB" id="A0A5B7GFQ5"/>
<protein>
    <submittedName>
        <fullName evidence="2">Uncharacterized protein</fullName>
    </submittedName>
</protein>
<organism evidence="2 3">
    <name type="scientific">Portunus trituberculatus</name>
    <name type="common">Swimming crab</name>
    <name type="synonym">Neptunus trituberculatus</name>
    <dbReference type="NCBI Taxonomy" id="210409"/>
    <lineage>
        <taxon>Eukaryota</taxon>
        <taxon>Metazoa</taxon>
        <taxon>Ecdysozoa</taxon>
        <taxon>Arthropoda</taxon>
        <taxon>Crustacea</taxon>
        <taxon>Multicrustacea</taxon>
        <taxon>Malacostraca</taxon>
        <taxon>Eumalacostraca</taxon>
        <taxon>Eucarida</taxon>
        <taxon>Decapoda</taxon>
        <taxon>Pleocyemata</taxon>
        <taxon>Brachyura</taxon>
        <taxon>Eubrachyura</taxon>
        <taxon>Portunoidea</taxon>
        <taxon>Portunidae</taxon>
        <taxon>Portuninae</taxon>
        <taxon>Portunus</taxon>
    </lineage>
</organism>
<name>A0A5B7GFQ5_PORTR</name>
<feature type="region of interest" description="Disordered" evidence="1">
    <location>
        <begin position="1"/>
        <end position="37"/>
    </location>
</feature>
<dbReference type="Proteomes" id="UP000324222">
    <property type="component" value="Unassembled WGS sequence"/>
</dbReference>
<comment type="caution">
    <text evidence="2">The sequence shown here is derived from an EMBL/GenBank/DDBJ whole genome shotgun (WGS) entry which is preliminary data.</text>
</comment>
<gene>
    <name evidence="2" type="ORF">E2C01_050157</name>
</gene>
<reference evidence="2 3" key="1">
    <citation type="submission" date="2019-05" db="EMBL/GenBank/DDBJ databases">
        <title>Another draft genome of Portunus trituberculatus and its Hox gene families provides insights of decapod evolution.</title>
        <authorList>
            <person name="Jeong J.-H."/>
            <person name="Song I."/>
            <person name="Kim S."/>
            <person name="Choi T."/>
            <person name="Kim D."/>
            <person name="Ryu S."/>
            <person name="Kim W."/>
        </authorList>
    </citation>
    <scope>NUCLEOTIDE SEQUENCE [LARGE SCALE GENOMIC DNA]</scope>
    <source>
        <tissue evidence="2">Muscle</tissue>
    </source>
</reference>
<dbReference type="EMBL" id="VSRR010013774">
    <property type="protein sequence ID" value="MPC56205.1"/>
    <property type="molecule type" value="Genomic_DNA"/>
</dbReference>
<keyword evidence="3" id="KW-1185">Reference proteome</keyword>
<evidence type="ECO:0000313" key="3">
    <source>
        <dbReference type="Proteomes" id="UP000324222"/>
    </source>
</evidence>
<evidence type="ECO:0000256" key="1">
    <source>
        <dbReference type="SAM" id="MobiDB-lite"/>
    </source>
</evidence>
<sequence>MAELIPYPTFSPLDKHDRPPLGTVGQTCTQAPPPHMGKKPAVFLTDDPALLPLAGHKLQAMFSLIPVYSIHQQSDTGLGKLPQQQCHQTQPASISQYSGQALSGEEEVRREGQGQWWMLTL</sequence>
<proteinExistence type="predicted"/>
<evidence type="ECO:0000313" key="2">
    <source>
        <dbReference type="EMBL" id="MPC56205.1"/>
    </source>
</evidence>